<dbReference type="SUPFAM" id="SSF54495">
    <property type="entry name" value="UBC-like"/>
    <property type="match status" value="1"/>
</dbReference>
<dbReference type="InterPro" id="IPR013083">
    <property type="entry name" value="Znf_RING/FYVE/PHD"/>
</dbReference>
<organism evidence="18 19">
    <name type="scientific">Paramormyrops kingsleyae</name>
    <dbReference type="NCBI Taxonomy" id="1676925"/>
    <lineage>
        <taxon>Eukaryota</taxon>
        <taxon>Metazoa</taxon>
        <taxon>Chordata</taxon>
        <taxon>Craniata</taxon>
        <taxon>Vertebrata</taxon>
        <taxon>Euteleostomi</taxon>
        <taxon>Actinopterygii</taxon>
        <taxon>Neopterygii</taxon>
        <taxon>Teleostei</taxon>
        <taxon>Osteoglossocephala</taxon>
        <taxon>Osteoglossomorpha</taxon>
        <taxon>Osteoglossiformes</taxon>
        <taxon>Mormyridae</taxon>
        <taxon>Paramormyrops</taxon>
    </lineage>
</organism>
<keyword evidence="10" id="KW-0862">Zinc</keyword>
<feature type="region of interest" description="Disordered" evidence="15">
    <location>
        <begin position="296"/>
        <end position="370"/>
    </location>
</feature>
<evidence type="ECO:0000256" key="1">
    <source>
        <dbReference type="ARBA" id="ARBA00000900"/>
    </source>
</evidence>
<feature type="compositionally biased region" description="Basic and acidic residues" evidence="15">
    <location>
        <begin position="534"/>
        <end position="552"/>
    </location>
</feature>
<evidence type="ECO:0000256" key="10">
    <source>
        <dbReference type="ARBA" id="ARBA00022833"/>
    </source>
</evidence>
<proteinExistence type="inferred from homology"/>
<evidence type="ECO:0000256" key="6">
    <source>
        <dbReference type="ARBA" id="ARBA00022679"/>
    </source>
</evidence>
<evidence type="ECO:0000256" key="15">
    <source>
        <dbReference type="SAM" id="MobiDB-lite"/>
    </source>
</evidence>
<dbReference type="GO" id="GO:0061630">
    <property type="term" value="F:ubiquitin protein ligase activity"/>
    <property type="evidence" value="ECO:0007669"/>
    <property type="project" value="UniProtKB-EC"/>
</dbReference>
<dbReference type="STRING" id="1676925.ENSPKIP00000000037"/>
<keyword evidence="19" id="KW-1185">Reference proteome</keyword>
<evidence type="ECO:0000256" key="7">
    <source>
        <dbReference type="ARBA" id="ARBA00022723"/>
    </source>
</evidence>
<evidence type="ECO:0000259" key="17">
    <source>
        <dbReference type="PROSITE" id="PS50908"/>
    </source>
</evidence>
<evidence type="ECO:0000256" key="14">
    <source>
        <dbReference type="PROSITE-ProRule" id="PRU00175"/>
    </source>
</evidence>
<dbReference type="GO" id="GO:0005634">
    <property type="term" value="C:nucleus"/>
    <property type="evidence" value="ECO:0007669"/>
    <property type="project" value="TreeGrafter"/>
</dbReference>
<dbReference type="SMART" id="SM00184">
    <property type="entry name" value="RING"/>
    <property type="match status" value="1"/>
</dbReference>
<dbReference type="FunFam" id="3.30.40.10:FF:000215">
    <property type="entry name" value="E3 ubiquitin-protein ligase RNF25"/>
    <property type="match status" value="1"/>
</dbReference>
<feature type="compositionally biased region" description="Basic and acidic residues" evidence="15">
    <location>
        <begin position="361"/>
        <end position="370"/>
    </location>
</feature>
<dbReference type="GeneTree" id="ENSGT00390000001557"/>
<name>A0A3B3Q1G9_9TELE</name>
<feature type="region of interest" description="Disordered" evidence="15">
    <location>
        <begin position="433"/>
        <end position="560"/>
    </location>
</feature>
<evidence type="ECO:0000256" key="13">
    <source>
        <dbReference type="ARBA" id="ARBA00075535"/>
    </source>
</evidence>
<dbReference type="FunFam" id="3.10.110.10:FF:000052">
    <property type="entry name" value="Putative e3 ubiquitin-protein ligase rnf25"/>
    <property type="match status" value="1"/>
</dbReference>
<feature type="domain" description="RWD" evidence="17">
    <location>
        <begin position="49"/>
        <end position="157"/>
    </location>
</feature>
<sequence length="560" mass="62580">MYINVGIRNHSKIIQKTYFLINICFSSKSPVVWGNTSFIISVCTLSVLSEIEVLKSIYLEELRVSRNSTGDWDVSLVLHPSTAEDSLSQFVRLTLTLTLDSQYPASSPCISIHHPRGLSDDKILSVKRCLHMEAQSCLGEPALYQLIEKAKEILTESNIPHGNCVICLYGFKEEEIFTKTSCYHYFHSYCLGRYIAHSEAEIRERRKEMEADKTRGRADSQELTVVCPVCREPLTYDLEVLLASPAPHFPTLEETTVQAEFRKKWTGLQAILERQRERGGVIDPEVESNRFLIHINETPSDPSSLGPALDSPPCQVEPAPPPEPIQLPGCQSQPVSGHSQRRPDHGHKQHSQPRRRRKERSRPLQEKPDELAESVAKLTFCSGPQSTFKGNEVASEVQREAAVLVNAISSEGGVYPSAGNTADGEMHADVRLSKTMASGQPVNPSRLDTIPPPSAPGREQGQRWDRERRRAPRSFGQQAGQPEERSVKGADHWEAPRDSFHFRGGRGQRGRGGANPHHRGRGPGRGSGRGFSHRGTERVDGWDGDAWKKNEMYVHLNSPE</sequence>
<dbReference type="GO" id="GO:0005737">
    <property type="term" value="C:cytoplasm"/>
    <property type="evidence" value="ECO:0007669"/>
    <property type="project" value="UniProtKB-SubCell"/>
</dbReference>
<dbReference type="SUPFAM" id="SSF57850">
    <property type="entry name" value="RING/U-box"/>
    <property type="match status" value="1"/>
</dbReference>
<dbReference type="InterPro" id="IPR016135">
    <property type="entry name" value="UBQ-conjugating_enzyme/RWD"/>
</dbReference>
<keyword evidence="8 14" id="KW-0863">Zinc-finger</keyword>
<dbReference type="Gene3D" id="3.10.110.10">
    <property type="entry name" value="Ubiquitin Conjugating Enzyme"/>
    <property type="match status" value="1"/>
</dbReference>
<comment type="subcellular location">
    <subcellularLocation>
        <location evidence="2">Cytoplasm</location>
    </subcellularLocation>
</comment>
<dbReference type="InterPro" id="IPR006575">
    <property type="entry name" value="RWD_dom"/>
</dbReference>
<dbReference type="EC" id="2.3.2.27" evidence="4"/>
<dbReference type="Ensembl" id="ENSPKIT00000023920.1">
    <property type="protein sequence ID" value="ENSPKIP00000000037.1"/>
    <property type="gene ID" value="ENSPKIG00000018841.1"/>
</dbReference>
<dbReference type="PANTHER" id="PTHR13198">
    <property type="entry name" value="RING FINGER PROTEIN 25"/>
    <property type="match status" value="1"/>
</dbReference>
<evidence type="ECO:0000256" key="5">
    <source>
        <dbReference type="ARBA" id="ARBA00022490"/>
    </source>
</evidence>
<dbReference type="GO" id="GO:0090263">
    <property type="term" value="P:positive regulation of canonical Wnt signaling pathway"/>
    <property type="evidence" value="ECO:0007669"/>
    <property type="project" value="Ensembl"/>
</dbReference>
<evidence type="ECO:0000256" key="8">
    <source>
        <dbReference type="ARBA" id="ARBA00022771"/>
    </source>
</evidence>
<evidence type="ECO:0000259" key="16">
    <source>
        <dbReference type="PROSITE" id="PS50089"/>
    </source>
</evidence>
<dbReference type="Gene3D" id="3.30.40.10">
    <property type="entry name" value="Zinc/RING finger domain, C3HC4 (zinc finger)"/>
    <property type="match status" value="1"/>
</dbReference>
<keyword evidence="5" id="KW-0963">Cytoplasm</keyword>
<protein>
    <recommendedName>
        <fullName evidence="12">E3 ubiquitin-protein ligase RNF25</fullName>
        <ecNumber evidence="4">2.3.2.27</ecNumber>
    </recommendedName>
    <alternativeName>
        <fullName evidence="13">RING finger protein 25</fullName>
    </alternativeName>
</protein>
<evidence type="ECO:0000256" key="2">
    <source>
        <dbReference type="ARBA" id="ARBA00004496"/>
    </source>
</evidence>
<dbReference type="GO" id="GO:0016567">
    <property type="term" value="P:protein ubiquitination"/>
    <property type="evidence" value="ECO:0007669"/>
    <property type="project" value="TreeGrafter"/>
</dbReference>
<dbReference type="CDD" id="cd23818">
    <property type="entry name" value="RWD_RNF25"/>
    <property type="match status" value="1"/>
</dbReference>
<accession>A0A3B3Q1G9</accession>
<dbReference type="InterPro" id="IPR001841">
    <property type="entry name" value="Znf_RING"/>
</dbReference>
<dbReference type="Proteomes" id="UP000261540">
    <property type="component" value="Unplaced"/>
</dbReference>
<dbReference type="PROSITE" id="PS50089">
    <property type="entry name" value="ZF_RING_2"/>
    <property type="match status" value="1"/>
</dbReference>
<reference evidence="18" key="1">
    <citation type="submission" date="2025-08" db="UniProtKB">
        <authorList>
            <consortium name="Ensembl"/>
        </authorList>
    </citation>
    <scope>IDENTIFICATION</scope>
</reference>
<dbReference type="CDD" id="cd16470">
    <property type="entry name" value="RING-H2_RNF25"/>
    <property type="match status" value="1"/>
</dbReference>
<feature type="domain" description="RING-type" evidence="16">
    <location>
        <begin position="164"/>
        <end position="231"/>
    </location>
</feature>
<dbReference type="SMART" id="SM00591">
    <property type="entry name" value="RWD"/>
    <property type="match status" value="1"/>
</dbReference>
<evidence type="ECO:0000313" key="19">
    <source>
        <dbReference type="Proteomes" id="UP000261540"/>
    </source>
</evidence>
<dbReference type="PANTHER" id="PTHR13198:SF4">
    <property type="entry name" value="E3 UBIQUITIN-PROTEIN LIGASE RNF25"/>
    <property type="match status" value="1"/>
</dbReference>
<reference evidence="18" key="2">
    <citation type="submission" date="2025-09" db="UniProtKB">
        <authorList>
            <consortium name="Ensembl"/>
        </authorList>
    </citation>
    <scope>IDENTIFICATION</scope>
</reference>
<comment type="pathway">
    <text evidence="3">Protein modification; protein ubiquitination.</text>
</comment>
<feature type="compositionally biased region" description="Polar residues" evidence="15">
    <location>
        <begin position="329"/>
        <end position="338"/>
    </location>
</feature>
<dbReference type="PROSITE" id="PS50908">
    <property type="entry name" value="RWD"/>
    <property type="match status" value="1"/>
</dbReference>
<keyword evidence="7" id="KW-0479">Metal-binding</keyword>
<evidence type="ECO:0000256" key="3">
    <source>
        <dbReference type="ARBA" id="ARBA00004906"/>
    </source>
</evidence>
<evidence type="ECO:0000256" key="11">
    <source>
        <dbReference type="ARBA" id="ARBA00060737"/>
    </source>
</evidence>
<keyword evidence="9" id="KW-0833">Ubl conjugation pathway</keyword>
<comment type="similarity">
    <text evidence="11">Belongs to the RNF25 family.</text>
</comment>
<keyword evidence="6" id="KW-0808">Transferase</keyword>
<feature type="compositionally biased region" description="Basic and acidic residues" evidence="15">
    <location>
        <begin position="482"/>
        <end position="501"/>
    </location>
</feature>
<dbReference type="Pfam" id="PF05773">
    <property type="entry name" value="RWD"/>
    <property type="match status" value="1"/>
</dbReference>
<evidence type="ECO:0000256" key="9">
    <source>
        <dbReference type="ARBA" id="ARBA00022786"/>
    </source>
</evidence>
<evidence type="ECO:0000256" key="12">
    <source>
        <dbReference type="ARBA" id="ARBA00067354"/>
    </source>
</evidence>
<evidence type="ECO:0000256" key="4">
    <source>
        <dbReference type="ARBA" id="ARBA00012483"/>
    </source>
</evidence>
<feature type="compositionally biased region" description="Basic residues" evidence="15">
    <location>
        <begin position="344"/>
        <end position="360"/>
    </location>
</feature>
<comment type="catalytic activity">
    <reaction evidence="1">
        <text>S-ubiquitinyl-[E2 ubiquitin-conjugating enzyme]-L-cysteine + [acceptor protein]-L-lysine = [E2 ubiquitin-conjugating enzyme]-L-cysteine + N(6)-ubiquitinyl-[acceptor protein]-L-lysine.</text>
        <dbReference type="EC" id="2.3.2.27"/>
    </reaction>
</comment>
<dbReference type="AlphaFoldDB" id="A0A3B3Q1G9"/>
<evidence type="ECO:0000313" key="18">
    <source>
        <dbReference type="Ensembl" id="ENSPKIP00000000037.1"/>
    </source>
</evidence>
<dbReference type="InterPro" id="IPR039133">
    <property type="entry name" value="RNF25"/>
</dbReference>
<dbReference type="GO" id="GO:0008270">
    <property type="term" value="F:zinc ion binding"/>
    <property type="evidence" value="ECO:0007669"/>
    <property type="project" value="UniProtKB-KW"/>
</dbReference>